<dbReference type="RefSeq" id="WP_380761003.1">
    <property type="nucleotide sequence ID" value="NZ_JBHSRF010000077.1"/>
</dbReference>
<feature type="transmembrane region" description="Helical" evidence="1">
    <location>
        <begin position="536"/>
        <end position="560"/>
    </location>
</feature>
<evidence type="ECO:0000313" key="3">
    <source>
        <dbReference type="EMBL" id="MFC6086128.1"/>
    </source>
</evidence>
<evidence type="ECO:0000313" key="4">
    <source>
        <dbReference type="Proteomes" id="UP001596137"/>
    </source>
</evidence>
<dbReference type="PANTHER" id="PTHR42698">
    <property type="entry name" value="GTPASE ERA"/>
    <property type="match status" value="1"/>
</dbReference>
<sequence length="607" mass="63209">MRTIRRSRAVSLDDRLGALAEAVELAEGRLEAAQVGRARAVVERAGVRRGLSVDHTVVALAGATGSGKSSLFNALSGTSLSTVGVTRPTTSAAQAAMWDPEGSGGLLDWLEVPRRHAVDGDADALSGLVLLDLPDHDSIELAHRLEVDRLVEVVDLLVWVLDPQKYADAAVHERYLRRLRRHQDVMVIVLNQVDRLSPTAADRCLADLRRLLEEDGLSGVPVVATSVTTGAGLDELRTTLVKRVSDRRAWAARLAADVGTAADALAAGAGEGGTADGSMIAVPARTGAAAAAGGSAAAEGSAAAAGGSVAAAGGSAVKGAGRPVKAAGRPVKDAVAGRSAVKGAGRPVKGSVADQVRPLTVALAEAAGVPVVVAAVAKAHRHRAVAATGWPVTRWLRRLRPDPLRRLRLGGPAGGRATVTSIPRADTVQRSRMDLAVRDAGAAASAGLAEPWATAVRRSARSHTDELADRLDRAVATTTAGAGRRPRWWRAVGVMQWLLFATMLAGALWLAGLFFVDYLRLPEVPTPTLGRLPWPTAILAGGALAGLLVALLSRLAAALGGRRRARKTRRALTQAVETVARDLVLTPAQEELTRAHRFSDLLAIARG</sequence>
<dbReference type="InterPro" id="IPR005662">
    <property type="entry name" value="GTPase_Era-like"/>
</dbReference>
<keyword evidence="1" id="KW-1133">Transmembrane helix</keyword>
<gene>
    <name evidence="3" type="ORF">ACFP1K_33515</name>
</gene>
<reference evidence="4" key="1">
    <citation type="journal article" date="2019" name="Int. J. Syst. Evol. Microbiol.">
        <title>The Global Catalogue of Microorganisms (GCM) 10K type strain sequencing project: providing services to taxonomists for standard genome sequencing and annotation.</title>
        <authorList>
            <consortium name="The Broad Institute Genomics Platform"/>
            <consortium name="The Broad Institute Genome Sequencing Center for Infectious Disease"/>
            <person name="Wu L."/>
            <person name="Ma J."/>
        </authorList>
    </citation>
    <scope>NUCLEOTIDE SEQUENCE [LARGE SCALE GENOMIC DNA]</scope>
    <source>
        <strain evidence="4">JCM 30346</strain>
    </source>
</reference>
<comment type="caution">
    <text evidence="3">The sequence shown here is derived from an EMBL/GenBank/DDBJ whole genome shotgun (WGS) entry which is preliminary data.</text>
</comment>
<organism evidence="3 4">
    <name type="scientific">Sphaerisporangium aureirubrum</name>
    <dbReference type="NCBI Taxonomy" id="1544736"/>
    <lineage>
        <taxon>Bacteria</taxon>
        <taxon>Bacillati</taxon>
        <taxon>Actinomycetota</taxon>
        <taxon>Actinomycetes</taxon>
        <taxon>Streptosporangiales</taxon>
        <taxon>Streptosporangiaceae</taxon>
        <taxon>Sphaerisporangium</taxon>
    </lineage>
</organism>
<accession>A0ABW1NRZ4</accession>
<dbReference type="SUPFAM" id="SSF52540">
    <property type="entry name" value="P-loop containing nucleoside triphosphate hydrolases"/>
    <property type="match status" value="1"/>
</dbReference>
<proteinExistence type="predicted"/>
<evidence type="ECO:0000256" key="1">
    <source>
        <dbReference type="SAM" id="Phobius"/>
    </source>
</evidence>
<dbReference type="Gene3D" id="3.40.50.300">
    <property type="entry name" value="P-loop containing nucleotide triphosphate hydrolases"/>
    <property type="match status" value="1"/>
</dbReference>
<feature type="domain" description="G" evidence="2">
    <location>
        <begin position="58"/>
        <end position="191"/>
    </location>
</feature>
<keyword evidence="1" id="KW-0812">Transmembrane</keyword>
<dbReference type="PANTHER" id="PTHR42698:SF1">
    <property type="entry name" value="GTPASE ERA, MITOCHONDRIAL"/>
    <property type="match status" value="1"/>
</dbReference>
<dbReference type="CDD" id="cd11383">
    <property type="entry name" value="YfjP"/>
    <property type="match status" value="1"/>
</dbReference>
<name>A0ABW1NRZ4_9ACTN</name>
<dbReference type="InterPro" id="IPR027417">
    <property type="entry name" value="P-loop_NTPase"/>
</dbReference>
<dbReference type="Pfam" id="PF01926">
    <property type="entry name" value="MMR_HSR1"/>
    <property type="match status" value="1"/>
</dbReference>
<evidence type="ECO:0000259" key="2">
    <source>
        <dbReference type="Pfam" id="PF01926"/>
    </source>
</evidence>
<protein>
    <submittedName>
        <fullName evidence="3">YfjP family GTPase</fullName>
    </submittedName>
</protein>
<dbReference type="InterPro" id="IPR006073">
    <property type="entry name" value="GTP-bd"/>
</dbReference>
<dbReference type="Proteomes" id="UP001596137">
    <property type="component" value="Unassembled WGS sequence"/>
</dbReference>
<feature type="transmembrane region" description="Helical" evidence="1">
    <location>
        <begin position="494"/>
        <end position="516"/>
    </location>
</feature>
<dbReference type="EMBL" id="JBHSRF010000077">
    <property type="protein sequence ID" value="MFC6086128.1"/>
    <property type="molecule type" value="Genomic_DNA"/>
</dbReference>
<keyword evidence="4" id="KW-1185">Reference proteome</keyword>
<keyword evidence="1" id="KW-0472">Membrane</keyword>